<accession>A0A811U527</accession>
<evidence type="ECO:0000313" key="2">
    <source>
        <dbReference type="Proteomes" id="UP000606786"/>
    </source>
</evidence>
<comment type="caution">
    <text evidence="1">The sequence shown here is derived from an EMBL/GenBank/DDBJ whole genome shotgun (WGS) entry which is preliminary data.</text>
</comment>
<sequence length="99" mass="11095">MCASVSISFFSNFPCYKPEQQDASIDRPTIRPYIQTIPMRQAVVALVARMAVTIGCDYVVTEAIASNYEYFQKSASELAHFTGSHLKERARSRSFSGTF</sequence>
<name>A0A811U527_CERCA</name>
<dbReference type="AlphaFoldDB" id="A0A811U527"/>
<organism evidence="1 2">
    <name type="scientific">Ceratitis capitata</name>
    <name type="common">Mediterranean fruit fly</name>
    <name type="synonym">Tephritis capitata</name>
    <dbReference type="NCBI Taxonomy" id="7213"/>
    <lineage>
        <taxon>Eukaryota</taxon>
        <taxon>Metazoa</taxon>
        <taxon>Ecdysozoa</taxon>
        <taxon>Arthropoda</taxon>
        <taxon>Hexapoda</taxon>
        <taxon>Insecta</taxon>
        <taxon>Pterygota</taxon>
        <taxon>Neoptera</taxon>
        <taxon>Endopterygota</taxon>
        <taxon>Diptera</taxon>
        <taxon>Brachycera</taxon>
        <taxon>Muscomorpha</taxon>
        <taxon>Tephritoidea</taxon>
        <taxon>Tephritidae</taxon>
        <taxon>Ceratitis</taxon>
        <taxon>Ceratitis</taxon>
    </lineage>
</organism>
<gene>
    <name evidence="1" type="ORF">CCAP1982_LOCUS1229</name>
</gene>
<dbReference type="Proteomes" id="UP000606786">
    <property type="component" value="Unassembled WGS sequence"/>
</dbReference>
<reference evidence="1" key="1">
    <citation type="submission" date="2020-11" db="EMBL/GenBank/DDBJ databases">
        <authorList>
            <person name="Whitehead M."/>
        </authorList>
    </citation>
    <scope>NUCLEOTIDE SEQUENCE</scope>
    <source>
        <strain evidence="1">EGII</strain>
    </source>
</reference>
<dbReference type="EMBL" id="CAJHJT010000001">
    <property type="protein sequence ID" value="CAD6992365.1"/>
    <property type="molecule type" value="Genomic_DNA"/>
</dbReference>
<protein>
    <submittedName>
        <fullName evidence="1">(Mediterranean fruit fly) hypothetical protein</fullName>
    </submittedName>
</protein>
<keyword evidence="2" id="KW-1185">Reference proteome</keyword>
<proteinExistence type="predicted"/>
<evidence type="ECO:0000313" key="1">
    <source>
        <dbReference type="EMBL" id="CAD6992365.1"/>
    </source>
</evidence>